<dbReference type="AlphaFoldDB" id="A0AAV8SUH3"/>
<dbReference type="Proteomes" id="UP001159364">
    <property type="component" value="Linkage Group LG09"/>
</dbReference>
<sequence length="243" mass="28159">MDSVELLHGLSSYFSTILAFLRQLLTGLLETLRIPFYFTLVVDVVVSTYYKFCGLSPLTVDLDDQTTMHFWTPYRRQFHKPNLVMIHGYGGDTRLQFIYQVPSLSQKFNLYLPDLLFFGKSYSKRPDRTDMFQASCVVKGLKKLGVDRFSVYSISYGGYVAYEMAEMYPKEVEKVVIVSTGVGCSEEQKREQLKKIGRDPKELLLPATTSDLRQLVNLTVYKCNPIKWFPDIFLEQFMNVSYF</sequence>
<proteinExistence type="predicted"/>
<keyword evidence="3" id="KW-1185">Reference proteome</keyword>
<dbReference type="PANTHER" id="PTHR43139:SF37">
    <property type="entry name" value="ALPHA_BETA-HYDROLASES SUPERFAMILY PROTEIN"/>
    <property type="match status" value="1"/>
</dbReference>
<dbReference type="Gene3D" id="3.40.50.1820">
    <property type="entry name" value="alpha/beta hydrolase"/>
    <property type="match status" value="1"/>
</dbReference>
<dbReference type="SUPFAM" id="SSF53474">
    <property type="entry name" value="alpha/beta-Hydrolases"/>
    <property type="match status" value="1"/>
</dbReference>
<gene>
    <name evidence="2" type="ORF">K2173_024481</name>
</gene>
<name>A0AAV8SUH3_9ROSI</name>
<dbReference type="EMBL" id="JAIWQS010000009">
    <property type="protein sequence ID" value="KAJ8755936.1"/>
    <property type="molecule type" value="Genomic_DNA"/>
</dbReference>
<reference evidence="2 3" key="1">
    <citation type="submission" date="2021-09" db="EMBL/GenBank/DDBJ databases">
        <title>Genomic insights and catalytic innovation underlie evolution of tropane alkaloids biosynthesis.</title>
        <authorList>
            <person name="Wang Y.-J."/>
            <person name="Tian T."/>
            <person name="Huang J.-P."/>
            <person name="Huang S.-X."/>
        </authorList>
    </citation>
    <scope>NUCLEOTIDE SEQUENCE [LARGE SCALE GENOMIC DNA]</scope>
    <source>
        <strain evidence="2">KIB-2018</strain>
        <tissue evidence="2">Leaf</tissue>
    </source>
</reference>
<dbReference type="InterPro" id="IPR000073">
    <property type="entry name" value="AB_hydrolase_1"/>
</dbReference>
<dbReference type="Pfam" id="PF00561">
    <property type="entry name" value="Abhydrolase_1"/>
    <property type="match status" value="1"/>
</dbReference>
<dbReference type="InterPro" id="IPR029058">
    <property type="entry name" value="AB_hydrolase_fold"/>
</dbReference>
<evidence type="ECO:0000259" key="1">
    <source>
        <dbReference type="Pfam" id="PF00561"/>
    </source>
</evidence>
<comment type="caution">
    <text evidence="2">The sequence shown here is derived from an EMBL/GenBank/DDBJ whole genome shotgun (WGS) entry which is preliminary data.</text>
</comment>
<evidence type="ECO:0000313" key="2">
    <source>
        <dbReference type="EMBL" id="KAJ8755936.1"/>
    </source>
</evidence>
<evidence type="ECO:0000313" key="3">
    <source>
        <dbReference type="Proteomes" id="UP001159364"/>
    </source>
</evidence>
<feature type="domain" description="AB hydrolase-1" evidence="1">
    <location>
        <begin position="81"/>
        <end position="184"/>
    </location>
</feature>
<dbReference type="PANTHER" id="PTHR43139">
    <property type="entry name" value="SI:DKEY-122A22.2"/>
    <property type="match status" value="1"/>
</dbReference>
<dbReference type="InterPro" id="IPR052370">
    <property type="entry name" value="Meta-cleavage_hydrolase"/>
</dbReference>
<protein>
    <recommendedName>
        <fullName evidence="1">AB hydrolase-1 domain-containing protein</fullName>
    </recommendedName>
</protein>
<accession>A0AAV8SUH3</accession>
<organism evidence="2 3">
    <name type="scientific">Erythroxylum novogranatense</name>
    <dbReference type="NCBI Taxonomy" id="1862640"/>
    <lineage>
        <taxon>Eukaryota</taxon>
        <taxon>Viridiplantae</taxon>
        <taxon>Streptophyta</taxon>
        <taxon>Embryophyta</taxon>
        <taxon>Tracheophyta</taxon>
        <taxon>Spermatophyta</taxon>
        <taxon>Magnoliopsida</taxon>
        <taxon>eudicotyledons</taxon>
        <taxon>Gunneridae</taxon>
        <taxon>Pentapetalae</taxon>
        <taxon>rosids</taxon>
        <taxon>fabids</taxon>
        <taxon>Malpighiales</taxon>
        <taxon>Erythroxylaceae</taxon>
        <taxon>Erythroxylum</taxon>
    </lineage>
</organism>